<comment type="catalytic activity">
    <reaction evidence="1">
        <text>ATP + H2O = ADP + phosphate + H(+)</text>
        <dbReference type="Rhea" id="RHEA:13065"/>
        <dbReference type="ChEBI" id="CHEBI:15377"/>
        <dbReference type="ChEBI" id="CHEBI:15378"/>
        <dbReference type="ChEBI" id="CHEBI:30616"/>
        <dbReference type="ChEBI" id="CHEBI:43474"/>
        <dbReference type="ChEBI" id="CHEBI:456216"/>
        <dbReference type="EC" id="5.6.2.3"/>
    </reaction>
</comment>
<dbReference type="STRING" id="1314771.A0A197JCI5"/>
<dbReference type="InterPro" id="IPR010285">
    <property type="entry name" value="DNA_helicase_pif1-like_DEAD"/>
</dbReference>
<keyword evidence="4" id="KW-1185">Reference proteome</keyword>
<evidence type="ECO:0000313" key="3">
    <source>
        <dbReference type="EMBL" id="OAQ22733.1"/>
    </source>
</evidence>
<gene>
    <name evidence="3" type="ORF">K457DRAFT_84363</name>
</gene>
<dbReference type="GO" id="GO:0043139">
    <property type="term" value="F:5'-3' DNA helicase activity"/>
    <property type="evidence" value="ECO:0007669"/>
    <property type="project" value="UniProtKB-EC"/>
</dbReference>
<organism evidence="3 4">
    <name type="scientific">Linnemannia elongata AG-77</name>
    <dbReference type="NCBI Taxonomy" id="1314771"/>
    <lineage>
        <taxon>Eukaryota</taxon>
        <taxon>Fungi</taxon>
        <taxon>Fungi incertae sedis</taxon>
        <taxon>Mucoromycota</taxon>
        <taxon>Mortierellomycotina</taxon>
        <taxon>Mortierellomycetes</taxon>
        <taxon>Mortierellales</taxon>
        <taxon>Mortierellaceae</taxon>
        <taxon>Linnemannia</taxon>
    </lineage>
</organism>
<keyword evidence="1" id="KW-0067">ATP-binding</keyword>
<dbReference type="Gene3D" id="3.40.50.300">
    <property type="entry name" value="P-loop containing nucleotide triphosphate hydrolases"/>
    <property type="match status" value="1"/>
</dbReference>
<dbReference type="Proteomes" id="UP000078512">
    <property type="component" value="Unassembled WGS sequence"/>
</dbReference>
<dbReference type="InterPro" id="IPR027417">
    <property type="entry name" value="P-loop_NTPase"/>
</dbReference>
<evidence type="ECO:0000313" key="4">
    <source>
        <dbReference type="Proteomes" id="UP000078512"/>
    </source>
</evidence>
<evidence type="ECO:0000256" key="1">
    <source>
        <dbReference type="RuleBase" id="RU363044"/>
    </source>
</evidence>
<dbReference type="GO" id="GO:0006281">
    <property type="term" value="P:DNA repair"/>
    <property type="evidence" value="ECO:0007669"/>
    <property type="project" value="UniProtKB-KW"/>
</dbReference>
<reference evidence="3 4" key="1">
    <citation type="submission" date="2016-05" db="EMBL/GenBank/DDBJ databases">
        <title>Genome sequencing reveals origins of a unique bacterial endosymbiosis in the earliest lineages of terrestrial Fungi.</title>
        <authorList>
            <consortium name="DOE Joint Genome Institute"/>
            <person name="Uehling J."/>
            <person name="Gryganskyi A."/>
            <person name="Hameed K."/>
            <person name="Tschaplinski T."/>
            <person name="Misztal P."/>
            <person name="Wu S."/>
            <person name="Desiro A."/>
            <person name="Vande Pol N."/>
            <person name="Du Z.-Y."/>
            <person name="Zienkiewicz A."/>
            <person name="Zienkiewicz K."/>
            <person name="Morin E."/>
            <person name="Tisserant E."/>
            <person name="Splivallo R."/>
            <person name="Hainaut M."/>
            <person name="Henrissat B."/>
            <person name="Ohm R."/>
            <person name="Kuo A."/>
            <person name="Yan J."/>
            <person name="Lipzen A."/>
            <person name="Nolan M."/>
            <person name="Labutti K."/>
            <person name="Barry K."/>
            <person name="Goldstein A."/>
            <person name="Labbe J."/>
            <person name="Schadt C."/>
            <person name="Tuskan G."/>
            <person name="Grigoriev I."/>
            <person name="Martin F."/>
            <person name="Vilgalys R."/>
            <person name="Bonito G."/>
        </authorList>
    </citation>
    <scope>NUCLEOTIDE SEQUENCE [LARGE SCALE GENOMIC DNA]</scope>
    <source>
        <strain evidence="3 4">AG-77</strain>
    </source>
</reference>
<keyword evidence="1" id="KW-0347">Helicase</keyword>
<accession>A0A197JCI5</accession>
<dbReference type="GO" id="GO:0005524">
    <property type="term" value="F:ATP binding"/>
    <property type="evidence" value="ECO:0007669"/>
    <property type="project" value="UniProtKB-KW"/>
</dbReference>
<comment type="cofactor">
    <cofactor evidence="1">
        <name>Mg(2+)</name>
        <dbReference type="ChEBI" id="CHEBI:18420"/>
    </cofactor>
</comment>
<proteinExistence type="inferred from homology"/>
<keyword evidence="1" id="KW-0227">DNA damage</keyword>
<evidence type="ECO:0000259" key="2">
    <source>
        <dbReference type="Pfam" id="PF05970"/>
    </source>
</evidence>
<protein>
    <recommendedName>
        <fullName evidence="1">ATP-dependent DNA helicase</fullName>
        <ecNumber evidence="1">5.6.2.3</ecNumber>
    </recommendedName>
</protein>
<dbReference type="AlphaFoldDB" id="A0A197JCI5"/>
<dbReference type="GO" id="GO:0006310">
    <property type="term" value="P:DNA recombination"/>
    <property type="evidence" value="ECO:0007669"/>
    <property type="project" value="UniProtKB-KW"/>
</dbReference>
<keyword evidence="1" id="KW-0547">Nucleotide-binding</keyword>
<sequence>FNTVIKAMTKNTHKRLFFINGPGGTGNTFLYNTMIEHIRGHFQNTVIVVASSGIAPIILHGCYTSHHTFKIPIPRYRHRSLPSYARIFHRAMHP</sequence>
<keyword evidence="1" id="KW-0378">Hydrolase</keyword>
<dbReference type="GO" id="GO:0000723">
    <property type="term" value="P:telomere maintenance"/>
    <property type="evidence" value="ECO:0007669"/>
    <property type="project" value="InterPro"/>
</dbReference>
<dbReference type="EC" id="5.6.2.3" evidence="1"/>
<dbReference type="OrthoDB" id="2445347at2759"/>
<feature type="domain" description="DNA helicase Pif1-like DEAD-box helicase" evidence="2">
    <location>
        <begin position="1"/>
        <end position="74"/>
    </location>
</feature>
<feature type="non-terminal residue" evidence="3">
    <location>
        <position position="1"/>
    </location>
</feature>
<comment type="similarity">
    <text evidence="1">Belongs to the helicase family.</text>
</comment>
<dbReference type="PANTHER" id="PTHR10492">
    <property type="match status" value="1"/>
</dbReference>
<dbReference type="GO" id="GO:0016887">
    <property type="term" value="F:ATP hydrolysis activity"/>
    <property type="evidence" value="ECO:0007669"/>
    <property type="project" value="RHEA"/>
</dbReference>
<dbReference type="EMBL" id="KV442145">
    <property type="protein sequence ID" value="OAQ22733.1"/>
    <property type="molecule type" value="Genomic_DNA"/>
</dbReference>
<name>A0A197JCI5_9FUNG</name>
<dbReference type="Pfam" id="PF05970">
    <property type="entry name" value="PIF1"/>
    <property type="match status" value="1"/>
</dbReference>
<keyword evidence="1" id="KW-0234">DNA repair</keyword>
<dbReference type="PANTHER" id="PTHR10492:SF57">
    <property type="entry name" value="ATP-DEPENDENT DNA HELICASE"/>
    <property type="match status" value="1"/>
</dbReference>
<keyword evidence="1" id="KW-0233">DNA recombination</keyword>